<sequence>VIPGQEYQPPPPPQHSPSPPHTGTEGSQASVPRAPAGMLSAQIIEYYNPSAPPPPHHRPKLLSVSSLQIPMQPSFPVAAGSSYPPQPPSTGLVVTAPPSQGPLPPPPDPPGSSFLSSSPVNGPPVAETKRQTPIGDALSDLEAIQIGIQLEKKYKSHVSKRAERERGGGGDDMAAILSRHVAMEYSDYGDSDSDEDGLGR</sequence>
<dbReference type="HOGENOM" id="CLU_101621_0_0_1"/>
<name>G1Q3F9_MYOLU</name>
<dbReference type="STRING" id="59463.ENSMLUP00000018242"/>
<dbReference type="InParanoid" id="G1Q3F9"/>
<feature type="compositionally biased region" description="Pro residues" evidence="1">
    <location>
        <begin position="99"/>
        <end position="110"/>
    </location>
</feature>
<evidence type="ECO:0000313" key="2">
    <source>
        <dbReference type="Ensembl" id="ENSMLUP00000018242.1"/>
    </source>
</evidence>
<dbReference type="EMBL" id="AAPE02002669">
    <property type="status" value="NOT_ANNOTATED_CDS"/>
    <property type="molecule type" value="Genomic_DNA"/>
</dbReference>
<proteinExistence type="predicted"/>
<dbReference type="Proteomes" id="UP000001074">
    <property type="component" value="Unassembled WGS sequence"/>
</dbReference>
<feature type="region of interest" description="Disordered" evidence="1">
    <location>
        <begin position="1"/>
        <end position="136"/>
    </location>
</feature>
<feature type="compositionally biased region" description="Pro residues" evidence="1">
    <location>
        <begin position="8"/>
        <end position="20"/>
    </location>
</feature>
<accession>G1Q3F9</accession>
<dbReference type="AlphaFoldDB" id="G1Q3F9"/>
<evidence type="ECO:0000313" key="3">
    <source>
        <dbReference type="Proteomes" id="UP000001074"/>
    </source>
</evidence>
<evidence type="ECO:0000256" key="1">
    <source>
        <dbReference type="SAM" id="MobiDB-lite"/>
    </source>
</evidence>
<dbReference type="OMA" id="RHVAMEY"/>
<dbReference type="Gene3D" id="6.10.280.150">
    <property type="match status" value="1"/>
</dbReference>
<reference evidence="2 3" key="1">
    <citation type="journal article" date="2011" name="Nature">
        <title>A high-resolution map of human evolutionary constraint using 29 mammals.</title>
        <authorList>
            <person name="Lindblad-Toh K."/>
            <person name="Garber M."/>
            <person name="Zuk O."/>
            <person name="Lin M.F."/>
            <person name="Parker B.J."/>
            <person name="Washietl S."/>
            <person name="Kheradpour P."/>
            <person name="Ernst J."/>
            <person name="Jordan G."/>
            <person name="Mauceli E."/>
            <person name="Ward L.D."/>
            <person name="Lowe C.B."/>
            <person name="Holloway A.K."/>
            <person name="Clamp M."/>
            <person name="Gnerre S."/>
            <person name="Alfoldi J."/>
            <person name="Beal K."/>
            <person name="Chang J."/>
            <person name="Clawson H."/>
            <person name="Cuff J."/>
            <person name="Di Palma F."/>
            <person name="Fitzgerald S."/>
            <person name="Flicek P."/>
            <person name="Guttman M."/>
            <person name="Hubisz M.J."/>
            <person name="Jaffe D.B."/>
            <person name="Jungreis I."/>
            <person name="Kent W.J."/>
            <person name="Kostka D."/>
            <person name="Lara M."/>
            <person name="Martins A.L."/>
            <person name="Massingham T."/>
            <person name="Moltke I."/>
            <person name="Raney B.J."/>
            <person name="Rasmussen M.D."/>
            <person name="Robinson J."/>
            <person name="Stark A."/>
            <person name="Vilella A.J."/>
            <person name="Wen J."/>
            <person name="Xie X."/>
            <person name="Zody M.C."/>
            <person name="Baldwin J."/>
            <person name="Bloom T."/>
            <person name="Chin C.W."/>
            <person name="Heiman D."/>
            <person name="Nicol R."/>
            <person name="Nusbaum C."/>
            <person name="Young S."/>
            <person name="Wilkinson J."/>
            <person name="Worley K.C."/>
            <person name="Kovar C.L."/>
            <person name="Muzny D.M."/>
            <person name="Gibbs R.A."/>
            <person name="Cree A."/>
            <person name="Dihn H.H."/>
            <person name="Fowler G."/>
            <person name="Jhangiani S."/>
            <person name="Joshi V."/>
            <person name="Lee S."/>
            <person name="Lewis L.R."/>
            <person name="Nazareth L.V."/>
            <person name="Okwuonu G."/>
            <person name="Santibanez J."/>
            <person name="Warren W.C."/>
            <person name="Mardis E.R."/>
            <person name="Weinstock G.M."/>
            <person name="Wilson R.K."/>
            <person name="Delehaunty K."/>
            <person name="Dooling D."/>
            <person name="Fronik C."/>
            <person name="Fulton L."/>
            <person name="Fulton B."/>
            <person name="Graves T."/>
            <person name="Minx P."/>
            <person name="Sodergren E."/>
            <person name="Birney E."/>
            <person name="Margulies E.H."/>
            <person name="Herrero J."/>
            <person name="Green E.D."/>
            <person name="Haussler D."/>
            <person name="Siepel A."/>
            <person name="Goldman N."/>
            <person name="Pollard K.S."/>
            <person name="Pedersen J.S."/>
            <person name="Lander E.S."/>
            <person name="Kellis M."/>
        </authorList>
    </citation>
    <scope>NUCLEOTIDE SEQUENCE [LARGE SCALE GENOMIC DNA]</scope>
</reference>
<organism evidence="2 3">
    <name type="scientific">Myotis lucifugus</name>
    <name type="common">Little brown bat</name>
    <dbReference type="NCBI Taxonomy" id="59463"/>
    <lineage>
        <taxon>Eukaryota</taxon>
        <taxon>Metazoa</taxon>
        <taxon>Chordata</taxon>
        <taxon>Craniata</taxon>
        <taxon>Vertebrata</taxon>
        <taxon>Euteleostomi</taxon>
        <taxon>Mammalia</taxon>
        <taxon>Eutheria</taxon>
        <taxon>Laurasiatheria</taxon>
        <taxon>Chiroptera</taxon>
        <taxon>Yangochiroptera</taxon>
        <taxon>Vespertilionidae</taxon>
        <taxon>Myotis</taxon>
    </lineage>
</organism>
<feature type="region of interest" description="Disordered" evidence="1">
    <location>
        <begin position="153"/>
        <end position="172"/>
    </location>
</feature>
<reference evidence="2" key="2">
    <citation type="submission" date="2025-08" db="UniProtKB">
        <authorList>
            <consortium name="Ensembl"/>
        </authorList>
    </citation>
    <scope>IDENTIFICATION</scope>
</reference>
<feature type="compositionally biased region" description="Basic and acidic residues" evidence="1">
    <location>
        <begin position="160"/>
        <end position="169"/>
    </location>
</feature>
<dbReference type="EMBL" id="AAPE02002668">
    <property type="status" value="NOT_ANNOTATED_CDS"/>
    <property type="molecule type" value="Genomic_DNA"/>
</dbReference>
<dbReference type="eggNOG" id="KOG1830">
    <property type="taxonomic scope" value="Eukaryota"/>
</dbReference>
<keyword evidence="3" id="KW-1185">Reference proteome</keyword>
<dbReference type="Ensembl" id="ENSMLUT00000022637.1">
    <property type="protein sequence ID" value="ENSMLUP00000018242.1"/>
    <property type="gene ID" value="ENSMLUG00000028246.1"/>
</dbReference>
<protein>
    <submittedName>
        <fullName evidence="2">Uncharacterized protein</fullName>
    </submittedName>
</protein>
<reference evidence="2" key="3">
    <citation type="submission" date="2025-09" db="UniProtKB">
        <authorList>
            <consortium name="Ensembl"/>
        </authorList>
    </citation>
    <scope>IDENTIFICATION</scope>
</reference>